<name>A0A1F6NU79_9BACT</name>
<proteinExistence type="predicted"/>
<sequence length="125" mass="14449">MGSYLEINDALRITAEQGFPAEILNLEKHRTKPIQLATVADKIFEFKDKPDARIYHRPTTRCFLVQDIGGKWLYWGHVFIVEQTIKCNADNTATTSGKFKIIQIYDPAYQAEMTKRESRDGLSYF</sequence>
<organism evidence="1 2">
    <name type="scientific">Candidatus Magasanikbacteria bacterium RIFOXYC2_FULL_42_28</name>
    <dbReference type="NCBI Taxonomy" id="1798704"/>
    <lineage>
        <taxon>Bacteria</taxon>
        <taxon>Candidatus Magasanikiibacteriota</taxon>
    </lineage>
</organism>
<protein>
    <submittedName>
        <fullName evidence="1">Uncharacterized protein</fullName>
    </submittedName>
</protein>
<dbReference type="EMBL" id="MFQZ01000010">
    <property type="protein sequence ID" value="OGH87479.1"/>
    <property type="molecule type" value="Genomic_DNA"/>
</dbReference>
<reference evidence="1 2" key="1">
    <citation type="journal article" date="2016" name="Nat. Commun.">
        <title>Thousands of microbial genomes shed light on interconnected biogeochemical processes in an aquifer system.</title>
        <authorList>
            <person name="Anantharaman K."/>
            <person name="Brown C.T."/>
            <person name="Hug L.A."/>
            <person name="Sharon I."/>
            <person name="Castelle C.J."/>
            <person name="Probst A.J."/>
            <person name="Thomas B.C."/>
            <person name="Singh A."/>
            <person name="Wilkins M.J."/>
            <person name="Karaoz U."/>
            <person name="Brodie E.L."/>
            <person name="Williams K.H."/>
            <person name="Hubbard S.S."/>
            <person name="Banfield J.F."/>
        </authorList>
    </citation>
    <scope>NUCLEOTIDE SEQUENCE [LARGE SCALE GENOMIC DNA]</scope>
</reference>
<dbReference type="Proteomes" id="UP000177907">
    <property type="component" value="Unassembled WGS sequence"/>
</dbReference>
<dbReference type="AlphaFoldDB" id="A0A1F6NU79"/>
<comment type="caution">
    <text evidence="1">The sequence shown here is derived from an EMBL/GenBank/DDBJ whole genome shotgun (WGS) entry which is preliminary data.</text>
</comment>
<evidence type="ECO:0000313" key="1">
    <source>
        <dbReference type="EMBL" id="OGH87479.1"/>
    </source>
</evidence>
<dbReference type="STRING" id="1798704.A3J93_03020"/>
<accession>A0A1F6NU79</accession>
<evidence type="ECO:0000313" key="2">
    <source>
        <dbReference type="Proteomes" id="UP000177907"/>
    </source>
</evidence>
<gene>
    <name evidence="1" type="ORF">A3J93_03020</name>
</gene>